<evidence type="ECO:0000256" key="5">
    <source>
        <dbReference type="ARBA" id="ARBA00022801"/>
    </source>
</evidence>
<comment type="function">
    <text evidence="1">Alpha-L-fucosidase is responsible for hydrolyzing the alpha-1,6-linked fucose joined to the reducing-end N-acetylglucosamine of the carbohydrate moieties of glycoproteins.</text>
</comment>
<dbReference type="GO" id="GO:0004560">
    <property type="term" value="F:alpha-L-fucosidase activity"/>
    <property type="evidence" value="ECO:0007669"/>
    <property type="project" value="InterPro"/>
</dbReference>
<dbReference type="KEGG" id="bhl:Bache_1477"/>
<dbReference type="SUPFAM" id="SSF51445">
    <property type="entry name" value="(Trans)glycosidases"/>
    <property type="match status" value="1"/>
</dbReference>
<feature type="domain" description="Glycoside hydrolase family 29 N-terminal" evidence="9">
    <location>
        <begin position="28"/>
        <end position="365"/>
    </location>
</feature>
<dbReference type="InterPro" id="IPR000933">
    <property type="entry name" value="Glyco_hydro_29"/>
</dbReference>
<comment type="similarity">
    <text evidence="2">Belongs to the glycosyl hydrolase 29 family.</text>
</comment>
<name>E6SVM1_BACT6</name>
<feature type="signal peptide" evidence="8">
    <location>
        <begin position="1"/>
        <end position="22"/>
    </location>
</feature>
<dbReference type="HOGENOM" id="CLU_002934_0_3_10"/>
<dbReference type="PRINTS" id="PR00741">
    <property type="entry name" value="GLHYDRLASE29"/>
</dbReference>
<evidence type="ECO:0000256" key="2">
    <source>
        <dbReference type="ARBA" id="ARBA00007951"/>
    </source>
</evidence>
<evidence type="ECO:0000259" key="9">
    <source>
        <dbReference type="Pfam" id="PF01120"/>
    </source>
</evidence>
<keyword evidence="4 8" id="KW-0732">Signal</keyword>
<evidence type="ECO:0000313" key="11">
    <source>
        <dbReference type="Proteomes" id="UP000008630"/>
    </source>
</evidence>
<evidence type="ECO:0000256" key="6">
    <source>
        <dbReference type="ARBA" id="ARBA00023295"/>
    </source>
</evidence>
<evidence type="ECO:0000256" key="4">
    <source>
        <dbReference type="ARBA" id="ARBA00022729"/>
    </source>
</evidence>
<evidence type="ECO:0000256" key="8">
    <source>
        <dbReference type="SAM" id="SignalP"/>
    </source>
</evidence>
<dbReference type="Gene3D" id="3.20.20.80">
    <property type="entry name" value="Glycosidases"/>
    <property type="match status" value="1"/>
</dbReference>
<dbReference type="Gene3D" id="2.60.40.1180">
    <property type="entry name" value="Golgi alpha-mannosidase II"/>
    <property type="match status" value="1"/>
</dbReference>
<dbReference type="InterPro" id="IPR013780">
    <property type="entry name" value="Glyco_hydro_b"/>
</dbReference>
<feature type="chain" id="PRO_5003211144" description="alpha-L-fucosidase" evidence="8">
    <location>
        <begin position="23"/>
        <end position="458"/>
    </location>
</feature>
<dbReference type="OrthoDB" id="1389336at2"/>
<proteinExistence type="inferred from homology"/>
<keyword evidence="6" id="KW-0326">Glycosidase</keyword>
<dbReference type="GO" id="GO:0016139">
    <property type="term" value="P:glycoside catabolic process"/>
    <property type="evidence" value="ECO:0007669"/>
    <property type="project" value="TreeGrafter"/>
</dbReference>
<gene>
    <name evidence="10" type="ordered locus">Bache_1477</name>
</gene>
<feature type="site" description="May be important for catalysis" evidence="7">
    <location>
        <position position="298"/>
    </location>
</feature>
<evidence type="ECO:0000313" key="10">
    <source>
        <dbReference type="EMBL" id="ADV43482.1"/>
    </source>
</evidence>
<dbReference type="PATRIC" id="fig|693979.3.peg.1565"/>
<evidence type="ECO:0000256" key="1">
    <source>
        <dbReference type="ARBA" id="ARBA00004071"/>
    </source>
</evidence>
<keyword evidence="5 10" id="KW-0378">Hydrolase</keyword>
<protein>
    <recommendedName>
        <fullName evidence="3">alpha-L-fucosidase</fullName>
        <ecNumber evidence="3">3.2.1.51</ecNumber>
    </recommendedName>
</protein>
<dbReference type="GO" id="GO:0006004">
    <property type="term" value="P:fucose metabolic process"/>
    <property type="evidence" value="ECO:0007669"/>
    <property type="project" value="InterPro"/>
</dbReference>
<dbReference type="EMBL" id="CP002352">
    <property type="protein sequence ID" value="ADV43482.1"/>
    <property type="molecule type" value="Genomic_DNA"/>
</dbReference>
<dbReference type="PANTHER" id="PTHR10030">
    <property type="entry name" value="ALPHA-L-FUCOSIDASE"/>
    <property type="match status" value="1"/>
</dbReference>
<dbReference type="GO" id="GO:0005764">
    <property type="term" value="C:lysosome"/>
    <property type="evidence" value="ECO:0007669"/>
    <property type="project" value="TreeGrafter"/>
</dbReference>
<dbReference type="Proteomes" id="UP000008630">
    <property type="component" value="Chromosome"/>
</dbReference>
<dbReference type="InterPro" id="IPR017853">
    <property type="entry name" value="GH"/>
</dbReference>
<reference evidence="10 11" key="2">
    <citation type="journal article" date="2011" name="Stand. Genomic Sci.">
        <title>Complete genome sequence of Bacteroides helcogenes type strain (P 36-108).</title>
        <authorList>
            <person name="Pati A."/>
            <person name="Gronow S."/>
            <person name="Zeytun A."/>
            <person name="Lapidus A."/>
            <person name="Nolan M."/>
            <person name="Hammon N."/>
            <person name="Deshpande S."/>
            <person name="Cheng J.F."/>
            <person name="Tapia R."/>
            <person name="Han C."/>
            <person name="Goodwin L."/>
            <person name="Pitluck S."/>
            <person name="Liolios K."/>
            <person name="Pagani I."/>
            <person name="Ivanova N."/>
            <person name="Mavromatis K."/>
            <person name="Chen A."/>
            <person name="Palaniappan K."/>
            <person name="Land M."/>
            <person name="Hauser L."/>
            <person name="Chang Y.J."/>
            <person name="Jeffries C.D."/>
            <person name="Detter J.C."/>
            <person name="Brambilla E."/>
            <person name="Rohde M."/>
            <person name="Goker M."/>
            <person name="Woyke T."/>
            <person name="Bristow J."/>
            <person name="Eisen J.A."/>
            <person name="Markowitz V."/>
            <person name="Hugenholtz P."/>
            <person name="Kyrpides N.C."/>
            <person name="Klenk H.P."/>
            <person name="Lucas S."/>
        </authorList>
    </citation>
    <scope>NUCLEOTIDE SEQUENCE [LARGE SCALE GENOMIC DNA]</scope>
    <source>
        <strain evidence="11">ATCC 35417 / DSM 20613 / JCM 6297 / CCUG 15421 / P 36-108</strain>
    </source>
</reference>
<sequence length="458" mass="52964">MRNLKNWVACLLGATCTLNLSAQQENSYIHEQSDGYEWPTDKEVLAKLDKWQDQKFGVLFHWGLYSQAGKVESWSICSEDWITRDMDSYVDYKKWYWGLMDSFNPTDFNPEQWADVMQDAGMKYMLFTTKHHDGFCMFDSKYSDFSIAKGPFAADPRKDVARHVFDAFRKKGFMMGCYFSKPDWHYEYYWSPYYATPNRSINYKKERHPDWWKNYQQFTYNQMNELMTNYGSFDILWLDGGWETGDDVGLNELLAKVRTSTQPGLISVDRTIRGKNENYQTPERSIPAKQMNHPWESCITLSDNWGWVPGSVFKSANRVVSILTEITAKGGCLVLGVGPTPQGVIEPEVAERLHEIGEWLRGNGKAIYNTRTTPDYNDGNVWFTADKDGETIYAVYVLNDGDTLPRSVEWRGNVPIGKMTMLKGNKRVKYVCKDGKVTVTLPEGLKNEPVAFCFKLRK</sequence>
<dbReference type="InterPro" id="IPR016286">
    <property type="entry name" value="FUC_metazoa-typ"/>
</dbReference>
<dbReference type="STRING" id="693979.Bache_1477"/>
<dbReference type="eggNOG" id="COG3669">
    <property type="taxonomic scope" value="Bacteria"/>
</dbReference>
<dbReference type="InterPro" id="IPR057739">
    <property type="entry name" value="Glyco_hydro_29_N"/>
</dbReference>
<evidence type="ECO:0000256" key="7">
    <source>
        <dbReference type="PIRSR" id="PIRSR001092-1"/>
    </source>
</evidence>
<accession>E6SVM1</accession>
<dbReference type="PANTHER" id="PTHR10030:SF37">
    <property type="entry name" value="ALPHA-L-FUCOSIDASE-RELATED"/>
    <property type="match status" value="1"/>
</dbReference>
<dbReference type="PIRSF" id="PIRSF001092">
    <property type="entry name" value="Alpha-L-fucosidase"/>
    <property type="match status" value="1"/>
</dbReference>
<reference key="1">
    <citation type="submission" date="2010-11" db="EMBL/GenBank/DDBJ databases">
        <title>The complete genome of Bacteroides helcogenes P 36-108.</title>
        <authorList>
            <consortium name="US DOE Joint Genome Institute (JGI-PGF)"/>
            <person name="Lucas S."/>
            <person name="Copeland A."/>
            <person name="Lapidus A."/>
            <person name="Bruce D."/>
            <person name="Goodwin L."/>
            <person name="Pitluck S."/>
            <person name="Kyrpides N."/>
            <person name="Mavromatis K."/>
            <person name="Ivanova N."/>
            <person name="Zeytun A."/>
            <person name="Brettin T."/>
            <person name="Detter J.C."/>
            <person name="Tapia R."/>
            <person name="Han C."/>
            <person name="Land M."/>
            <person name="Hauser L."/>
            <person name="Markowitz V."/>
            <person name="Cheng J.-F."/>
            <person name="Hugenholtz P."/>
            <person name="Woyke T."/>
            <person name="Wu D."/>
            <person name="Gronow S."/>
            <person name="Wellnitz S."/>
            <person name="Brambilla E."/>
            <person name="Klenk H.-P."/>
            <person name="Eisen J.A."/>
        </authorList>
    </citation>
    <scope>NUCLEOTIDE SEQUENCE</scope>
    <source>
        <strain>P 36-108</strain>
    </source>
</reference>
<dbReference type="AlphaFoldDB" id="E6SVM1"/>
<dbReference type="RefSeq" id="WP_013547076.1">
    <property type="nucleotide sequence ID" value="NC_014933.1"/>
</dbReference>
<dbReference type="Pfam" id="PF01120">
    <property type="entry name" value="Alpha_L_fucos"/>
    <property type="match status" value="1"/>
</dbReference>
<keyword evidence="11" id="KW-1185">Reference proteome</keyword>
<dbReference type="EC" id="3.2.1.51" evidence="3"/>
<organism evidence="10 11">
    <name type="scientific">Bacteroides helcogenes (strain ATCC 35417 / DSM 20613 / JCM 6297 / CCUG 15421 / P 36-108)</name>
    <dbReference type="NCBI Taxonomy" id="693979"/>
    <lineage>
        <taxon>Bacteria</taxon>
        <taxon>Pseudomonadati</taxon>
        <taxon>Bacteroidota</taxon>
        <taxon>Bacteroidia</taxon>
        <taxon>Bacteroidales</taxon>
        <taxon>Bacteroidaceae</taxon>
        <taxon>Bacteroides</taxon>
    </lineage>
</organism>
<evidence type="ECO:0000256" key="3">
    <source>
        <dbReference type="ARBA" id="ARBA00012662"/>
    </source>
</evidence>
<dbReference type="SMART" id="SM00812">
    <property type="entry name" value="Alpha_L_fucos"/>
    <property type="match status" value="1"/>
</dbReference>